<evidence type="ECO:0000313" key="4">
    <source>
        <dbReference type="EMBL" id="KPC52858.1"/>
    </source>
</evidence>
<evidence type="ECO:0000313" key="5">
    <source>
        <dbReference type="Proteomes" id="UP000037939"/>
    </source>
</evidence>
<dbReference type="STRING" id="857265.WG78_10225"/>
<keyword evidence="3" id="KW-0175">Coiled coil</keyword>
<keyword evidence="2" id="KW-0732">Signal</keyword>
<keyword evidence="2" id="KW-1134">Transmembrane beta strand</keyword>
<evidence type="ECO:0000256" key="2">
    <source>
        <dbReference type="RuleBase" id="RU362097"/>
    </source>
</evidence>
<feature type="signal peptide" evidence="2">
    <location>
        <begin position="1"/>
        <end position="21"/>
    </location>
</feature>
<dbReference type="PANTHER" id="PTHR30203">
    <property type="entry name" value="OUTER MEMBRANE CATION EFFLUX PROTEIN"/>
    <property type="match status" value="1"/>
</dbReference>
<keyword evidence="2" id="KW-0564">Palmitate</keyword>
<dbReference type="InterPro" id="IPR010131">
    <property type="entry name" value="MdtP/NodT-like"/>
</dbReference>
<dbReference type="AlphaFoldDB" id="A0A0N0XIK9"/>
<keyword evidence="2" id="KW-0449">Lipoprotein</keyword>
<gene>
    <name evidence="4" type="primary">oprM_4</name>
    <name evidence="4" type="ORF">WG78_10225</name>
</gene>
<comment type="subcellular location">
    <subcellularLocation>
        <location evidence="2">Cell membrane</location>
        <topology evidence="2">Lipid-anchor</topology>
    </subcellularLocation>
</comment>
<reference evidence="4 5" key="1">
    <citation type="submission" date="2015-07" db="EMBL/GenBank/DDBJ databases">
        <title>Draft genome sequence of the Amantichitinum ursilacus IGB-41, a new chitin-degrading bacterium.</title>
        <authorList>
            <person name="Kirstahler P."/>
            <person name="Guenther M."/>
            <person name="Grumaz C."/>
            <person name="Rupp S."/>
            <person name="Zibek S."/>
            <person name="Sohn K."/>
        </authorList>
    </citation>
    <scope>NUCLEOTIDE SEQUENCE [LARGE SCALE GENOMIC DNA]</scope>
    <source>
        <strain evidence="4 5">IGB-41</strain>
    </source>
</reference>
<dbReference type="OrthoDB" id="9770517at2"/>
<comment type="similarity">
    <text evidence="1 2">Belongs to the outer membrane factor (OMF) (TC 1.B.17) family.</text>
</comment>
<name>A0A0N0XIK9_9NEIS</name>
<proteinExistence type="inferred from homology"/>
<keyword evidence="2" id="KW-0812">Transmembrane</keyword>
<dbReference type="GO" id="GO:0015562">
    <property type="term" value="F:efflux transmembrane transporter activity"/>
    <property type="evidence" value="ECO:0007669"/>
    <property type="project" value="InterPro"/>
</dbReference>
<dbReference type="GO" id="GO:0005886">
    <property type="term" value="C:plasma membrane"/>
    <property type="evidence" value="ECO:0007669"/>
    <property type="project" value="UniProtKB-SubCell"/>
</dbReference>
<evidence type="ECO:0000256" key="3">
    <source>
        <dbReference type="SAM" id="Coils"/>
    </source>
</evidence>
<evidence type="ECO:0000256" key="1">
    <source>
        <dbReference type="ARBA" id="ARBA00007613"/>
    </source>
</evidence>
<feature type="chain" id="PRO_5005732831" evidence="2">
    <location>
        <begin position="22"/>
        <end position="494"/>
    </location>
</feature>
<dbReference type="PANTHER" id="PTHR30203:SF33">
    <property type="entry name" value="BLR4455 PROTEIN"/>
    <property type="match status" value="1"/>
</dbReference>
<dbReference type="NCBIfam" id="TIGR01845">
    <property type="entry name" value="outer_NodT"/>
    <property type="match status" value="1"/>
</dbReference>
<sequence length="494" mass="52103">MRVAPFVLLPLSVLIAGCAVGPDFKTPDAPVAQNYTASAPAAQTAQADTQLGAAQTIAQGATVQPDWWTLFGSASLNSLVDEGLRNSPNVASMRAALRQSQENYNAQYGSTVYPRVDGSLGASRQKISPGDGFGAELYNTYNVGLTVSYTFDAFGGNKRALENLAAQVDYQQYELQGARLTLAANIVLAAINEASLRKQVEVTQDLVDLQQHQLDILQKQFELGAASQADVSTQLAQVAGVRATLPGLNKSLAQARNQLAVLLGRTPDRETPAITLDDLKLPATLPVSLPSQLVRQRPDIRAAEALLHASSARVGVATANLYPQITLSATGGYTSYGSSGMSFDDLNVWSLGAKLLQPIFNGGSLQAQKRAAEAGLEQSWAQYQQTVLTAFQNVADSLQAVQQDANELNARVDAAKAAQRSLNFTEARYKLGGTSFTALLIAQVQYQQTQLNLWQASAARLSDSATLFQAVGGGLTADSVSAATASAVAAAPAS</sequence>
<protein>
    <submittedName>
        <fullName evidence="4">Outer membrane protein OprM</fullName>
    </submittedName>
</protein>
<dbReference type="Pfam" id="PF02321">
    <property type="entry name" value="OEP"/>
    <property type="match status" value="2"/>
</dbReference>
<comment type="caution">
    <text evidence="4">The sequence shown here is derived from an EMBL/GenBank/DDBJ whole genome shotgun (WGS) entry which is preliminary data.</text>
</comment>
<accession>A0A0N0XIK9</accession>
<dbReference type="Proteomes" id="UP000037939">
    <property type="component" value="Unassembled WGS sequence"/>
</dbReference>
<organism evidence="4 5">
    <name type="scientific">Amantichitinum ursilacus</name>
    <dbReference type="NCBI Taxonomy" id="857265"/>
    <lineage>
        <taxon>Bacteria</taxon>
        <taxon>Pseudomonadati</taxon>
        <taxon>Pseudomonadota</taxon>
        <taxon>Betaproteobacteria</taxon>
        <taxon>Neisseriales</taxon>
        <taxon>Chitinibacteraceae</taxon>
        <taxon>Amantichitinum</taxon>
    </lineage>
</organism>
<dbReference type="Gene3D" id="2.20.200.10">
    <property type="entry name" value="Outer membrane efflux proteins (OEP)"/>
    <property type="match status" value="1"/>
</dbReference>
<feature type="coiled-coil region" evidence="3">
    <location>
        <begin position="391"/>
        <end position="418"/>
    </location>
</feature>
<dbReference type="EMBL" id="LAQT01000008">
    <property type="protein sequence ID" value="KPC52858.1"/>
    <property type="molecule type" value="Genomic_DNA"/>
</dbReference>
<dbReference type="PROSITE" id="PS51257">
    <property type="entry name" value="PROKAR_LIPOPROTEIN"/>
    <property type="match status" value="1"/>
</dbReference>
<keyword evidence="5" id="KW-1185">Reference proteome</keyword>
<dbReference type="InterPro" id="IPR003423">
    <property type="entry name" value="OMP_efflux"/>
</dbReference>
<dbReference type="SUPFAM" id="SSF56954">
    <property type="entry name" value="Outer membrane efflux proteins (OEP)"/>
    <property type="match status" value="1"/>
</dbReference>
<keyword evidence="2" id="KW-0472">Membrane</keyword>
<dbReference type="RefSeq" id="WP_053937704.1">
    <property type="nucleotide sequence ID" value="NZ_LAQT01000008.1"/>
</dbReference>
<dbReference type="Gene3D" id="1.20.1600.10">
    <property type="entry name" value="Outer membrane efflux proteins (OEP)"/>
    <property type="match status" value="1"/>
</dbReference>